<dbReference type="PROSITE" id="PS50802">
    <property type="entry name" value="OTU"/>
    <property type="match status" value="1"/>
</dbReference>
<dbReference type="InterPro" id="IPR038765">
    <property type="entry name" value="Papain-like_cys_pep_sf"/>
</dbReference>
<feature type="compositionally biased region" description="Pro residues" evidence="1">
    <location>
        <begin position="903"/>
        <end position="912"/>
    </location>
</feature>
<dbReference type="EMBL" id="OU893349">
    <property type="protein sequence ID" value="CAG9787983.1"/>
    <property type="molecule type" value="Genomic_DNA"/>
</dbReference>
<feature type="domain" description="OTU" evidence="2">
    <location>
        <begin position="30"/>
        <end position="151"/>
    </location>
</feature>
<feature type="compositionally biased region" description="Basic residues" evidence="1">
    <location>
        <begin position="889"/>
        <end position="902"/>
    </location>
</feature>
<feature type="region of interest" description="Disordered" evidence="1">
    <location>
        <begin position="714"/>
        <end position="822"/>
    </location>
</feature>
<dbReference type="Gene3D" id="3.90.70.80">
    <property type="match status" value="1"/>
</dbReference>
<gene>
    <name evidence="3" type="ORF">DIATSA_LOCUS5827</name>
</gene>
<dbReference type="InterPro" id="IPR003323">
    <property type="entry name" value="OTU_dom"/>
</dbReference>
<feature type="compositionally biased region" description="Gly residues" evidence="1">
    <location>
        <begin position="717"/>
        <end position="726"/>
    </location>
</feature>
<dbReference type="OrthoDB" id="10017659at2759"/>
<reference evidence="3" key="1">
    <citation type="submission" date="2021-12" db="EMBL/GenBank/DDBJ databases">
        <authorList>
            <person name="King R."/>
        </authorList>
    </citation>
    <scope>NUCLEOTIDE SEQUENCE</scope>
</reference>
<dbReference type="AlphaFoldDB" id="A0A9N9R241"/>
<feature type="compositionally biased region" description="Basic and acidic residues" evidence="1">
    <location>
        <begin position="431"/>
        <end position="440"/>
    </location>
</feature>
<feature type="compositionally biased region" description="Low complexity" evidence="1">
    <location>
        <begin position="760"/>
        <end position="789"/>
    </location>
</feature>
<dbReference type="InterPro" id="IPR050704">
    <property type="entry name" value="Peptidase_C85-like"/>
</dbReference>
<organism evidence="3 4">
    <name type="scientific">Diatraea saccharalis</name>
    <name type="common">sugarcane borer</name>
    <dbReference type="NCBI Taxonomy" id="40085"/>
    <lineage>
        <taxon>Eukaryota</taxon>
        <taxon>Metazoa</taxon>
        <taxon>Ecdysozoa</taxon>
        <taxon>Arthropoda</taxon>
        <taxon>Hexapoda</taxon>
        <taxon>Insecta</taxon>
        <taxon>Pterygota</taxon>
        <taxon>Neoptera</taxon>
        <taxon>Endopterygota</taxon>
        <taxon>Lepidoptera</taxon>
        <taxon>Glossata</taxon>
        <taxon>Ditrysia</taxon>
        <taxon>Pyraloidea</taxon>
        <taxon>Crambidae</taxon>
        <taxon>Crambinae</taxon>
        <taxon>Diatraea</taxon>
    </lineage>
</organism>
<dbReference type="Pfam" id="PF02338">
    <property type="entry name" value="OTU"/>
    <property type="match status" value="1"/>
</dbReference>
<accession>A0A9N9R241</accession>
<feature type="region of interest" description="Disordered" evidence="1">
    <location>
        <begin position="889"/>
        <end position="912"/>
    </location>
</feature>
<name>A0A9N9R241_9NEOP</name>
<evidence type="ECO:0000313" key="3">
    <source>
        <dbReference type="EMBL" id="CAG9787983.1"/>
    </source>
</evidence>
<evidence type="ECO:0000256" key="1">
    <source>
        <dbReference type="SAM" id="MobiDB-lite"/>
    </source>
</evidence>
<sequence length="912" mass="100866">MSPSPIRCRGPWKIHKRSSEPDRWLDDMGFFRKHTARDSSCLFRAVSENIYNTQRYFHKVRLDCIQFMASNSHLFEGSLNCNFENYLKEMANASEWGGFIEISAMSHLYRRDFVIFEANNGPQTKICNGYGKTIYLFHSPDTKHFDVVYTKEVITTSSFCQSLVYEILYDGVYQLKDLPYAVDKMLHDKVPANHIEYFMSENVERRKKQKERAKIFIEATNKDNKDKNNNAVALKCKHHTEDLERASLLKESLSIFVFNRSLIQLENVCMNCLNVNSAKDLLDNGITPFPYKVAKALDPDIYRNIEFDVWSEMRRELRYGARYSDGTTLQVGVKCLCRLQPEQTVPYHCHIQEMRPDGGPCLVFIEELGEKRVVNYNQLESLPQDEVRPWAPPYRFSRANSQFLTLSQMLQQIGNITRKQGLNKTRNKVKGTSDDTKTPDKAMSQKAILNWNEERSEGDDDYPYVTQTNVDYTAYPHLDFINFEPMPVEVEALPLMVDCRPTAGAAPHDIAHTTSNGAPPENHHNQQSGNTEMGGHGITSPASVRASTPATSNTMTTYTGNVYINIFNVCNKASHPAGMNPTNAGYGNMGVGGMAPGVGVGGMGPGVGGMGPGMGGVGGAAPYMCGVKSLVWCASPPPPHAPPLPPQGVNPHVFKSVQANGADLPMNDIATLRFYFNLGVECMWSAYGPPPPHPPPRHYSPRDLTQDMQVLGLQERGAGGGGGGGGEHGHKHKPADKPPPNNNGKPNAQRPLLGPRFKRGGNNQDGNQNNNHNQNKGHNNNMGNKGPNNRQWFNSRGQGEPRGGGGGGGGYGAGAGAGGGAGEECVPEPAMLTLPYIPYPPPIYPIPYYPVESDPGMMGMMGGMGYVGYEEGGEYAPLPYYPPYPPPPHHPHPHPHHPHHTHMPPPHTIEHK</sequence>
<dbReference type="GO" id="GO:0016579">
    <property type="term" value="P:protein deubiquitination"/>
    <property type="evidence" value="ECO:0007669"/>
    <property type="project" value="TreeGrafter"/>
</dbReference>
<keyword evidence="4" id="KW-1185">Reference proteome</keyword>
<dbReference type="Proteomes" id="UP001153714">
    <property type="component" value="Chromosome 18"/>
</dbReference>
<dbReference type="CDD" id="cd22753">
    <property type="entry name" value="OTU_ALG13-like"/>
    <property type="match status" value="1"/>
</dbReference>
<dbReference type="PANTHER" id="PTHR12419">
    <property type="entry name" value="OTU DOMAIN CONTAINING PROTEIN"/>
    <property type="match status" value="1"/>
</dbReference>
<proteinExistence type="predicted"/>
<protein>
    <recommendedName>
        <fullName evidence="2">OTU domain-containing protein</fullName>
    </recommendedName>
</protein>
<dbReference type="InterPro" id="IPR049770">
    <property type="entry name" value="OTU_Tudor"/>
</dbReference>
<evidence type="ECO:0000259" key="2">
    <source>
        <dbReference type="PROSITE" id="PS50802"/>
    </source>
</evidence>
<evidence type="ECO:0000313" key="4">
    <source>
        <dbReference type="Proteomes" id="UP001153714"/>
    </source>
</evidence>
<feature type="region of interest" description="Disordered" evidence="1">
    <location>
        <begin position="506"/>
        <end position="551"/>
    </location>
</feature>
<feature type="region of interest" description="Disordered" evidence="1">
    <location>
        <begin position="421"/>
        <end position="443"/>
    </location>
</feature>
<dbReference type="SUPFAM" id="SSF54001">
    <property type="entry name" value="Cysteine proteinases"/>
    <property type="match status" value="1"/>
</dbReference>
<dbReference type="CDD" id="cd20380">
    <property type="entry name" value="Tudor_TDRD13-like"/>
    <property type="match status" value="1"/>
</dbReference>
<reference evidence="3" key="2">
    <citation type="submission" date="2022-10" db="EMBL/GenBank/DDBJ databases">
        <authorList>
            <consortium name="ENA_rothamsted_submissions"/>
            <consortium name="culmorum"/>
            <person name="King R."/>
        </authorList>
    </citation>
    <scope>NUCLEOTIDE SEQUENCE</scope>
</reference>
<feature type="compositionally biased region" description="Polar residues" evidence="1">
    <location>
        <begin position="540"/>
        <end position="551"/>
    </location>
</feature>
<feature type="compositionally biased region" description="Gly residues" evidence="1">
    <location>
        <begin position="800"/>
        <end position="822"/>
    </location>
</feature>
<dbReference type="InterPro" id="IPR049769">
    <property type="entry name" value="OTU_OTU"/>
</dbReference>
<dbReference type="GO" id="GO:0004843">
    <property type="term" value="F:cysteine-type deubiquitinase activity"/>
    <property type="evidence" value="ECO:0007669"/>
    <property type="project" value="TreeGrafter"/>
</dbReference>